<evidence type="ECO:0000313" key="4">
    <source>
        <dbReference type="Proteomes" id="UP000076923"/>
    </source>
</evidence>
<dbReference type="STRING" id="1333662.LPB303_04480"/>
<dbReference type="InterPro" id="IPR018306">
    <property type="entry name" value="Phage_T5_Orf172_DNA-bd"/>
</dbReference>
<proteinExistence type="predicted"/>
<dbReference type="OrthoDB" id="1312564at2"/>
<gene>
    <name evidence="3" type="ORF">LPB303_04480</name>
</gene>
<feature type="domain" description="Bacteriophage T5 Orf172 DNA-binding" evidence="2">
    <location>
        <begin position="13"/>
        <end position="93"/>
    </location>
</feature>
<dbReference type="AlphaFoldDB" id="A0A176TF24"/>
<reference evidence="3 4" key="1">
    <citation type="submission" date="2016-02" db="EMBL/GenBank/DDBJ databases">
        <title>Draft genome sequence of Polaribacter atrinae KACC17473.</title>
        <authorList>
            <person name="Shin S.-K."/>
            <person name="Yi H."/>
        </authorList>
    </citation>
    <scope>NUCLEOTIDE SEQUENCE [LARGE SCALE GENOMIC DNA]</scope>
    <source>
        <strain evidence="3 4">KACC 17473</strain>
    </source>
</reference>
<evidence type="ECO:0000259" key="2">
    <source>
        <dbReference type="SMART" id="SM00974"/>
    </source>
</evidence>
<keyword evidence="1" id="KW-0175">Coiled coil</keyword>
<accession>A0A176TF24</accession>
<dbReference type="EMBL" id="LVWE01000006">
    <property type="protein sequence ID" value="OAD45995.1"/>
    <property type="molecule type" value="Genomic_DNA"/>
</dbReference>
<keyword evidence="4" id="KW-1185">Reference proteome</keyword>
<name>A0A176TF24_9FLAO</name>
<protein>
    <recommendedName>
        <fullName evidence="2">Bacteriophage T5 Orf172 DNA-binding domain-containing protein</fullName>
    </recommendedName>
</protein>
<dbReference type="Pfam" id="PF10544">
    <property type="entry name" value="T5orf172"/>
    <property type="match status" value="1"/>
</dbReference>
<evidence type="ECO:0000313" key="3">
    <source>
        <dbReference type="EMBL" id="OAD45995.1"/>
    </source>
</evidence>
<sequence>MKKGFIYILSNNSLKENLLKIGKTGKETSDRTKQLSSSTSIPENFEIEDEFEFSDINWAERKVHSILSKYRPNKRKEFFNCEISIAKQAIIEIQIEDKKREISTLKNDLKSVKDILSNSEFLEHKWKNFFQNLNWNFKEIDRKKDYLQPNFILETKSWDIGPKGEMEISNTDSKIYVCPELTKNPDKKNLPSEISELIEQPNGNSRLIFVNNQPKEEMTEIIFGWEYIPESEKWEKRKFIETENEFGLFDEDRTWFDFVNGKSVERDGLYPNKSEIMKLWNE</sequence>
<comment type="caution">
    <text evidence="3">The sequence shown here is derived from an EMBL/GenBank/DDBJ whole genome shotgun (WGS) entry which is preliminary data.</text>
</comment>
<evidence type="ECO:0000256" key="1">
    <source>
        <dbReference type="SAM" id="Coils"/>
    </source>
</evidence>
<organism evidence="3 4">
    <name type="scientific">Polaribacter atrinae</name>
    <dbReference type="NCBI Taxonomy" id="1333662"/>
    <lineage>
        <taxon>Bacteria</taxon>
        <taxon>Pseudomonadati</taxon>
        <taxon>Bacteroidota</taxon>
        <taxon>Flavobacteriia</taxon>
        <taxon>Flavobacteriales</taxon>
        <taxon>Flavobacteriaceae</taxon>
    </lineage>
</organism>
<feature type="coiled-coil region" evidence="1">
    <location>
        <begin position="88"/>
        <end position="115"/>
    </location>
</feature>
<dbReference type="Proteomes" id="UP000076923">
    <property type="component" value="Unassembled WGS sequence"/>
</dbReference>
<dbReference type="RefSeq" id="WP_068448514.1">
    <property type="nucleotide sequence ID" value="NZ_CP150660.1"/>
</dbReference>
<dbReference type="SMART" id="SM00974">
    <property type="entry name" value="T5orf172"/>
    <property type="match status" value="1"/>
</dbReference>